<evidence type="ECO:0000313" key="3">
    <source>
        <dbReference type="Proteomes" id="UP000789901"/>
    </source>
</evidence>
<feature type="region of interest" description="Disordered" evidence="1">
    <location>
        <begin position="63"/>
        <end position="95"/>
    </location>
</feature>
<name>A0ABN7XE25_GIGMA</name>
<feature type="non-terminal residue" evidence="2">
    <location>
        <position position="95"/>
    </location>
</feature>
<proteinExistence type="predicted"/>
<dbReference type="EMBL" id="CAJVQB010112880">
    <property type="protein sequence ID" value="CAG8852519.1"/>
    <property type="molecule type" value="Genomic_DNA"/>
</dbReference>
<reference evidence="2 3" key="1">
    <citation type="submission" date="2021-06" db="EMBL/GenBank/DDBJ databases">
        <authorList>
            <person name="Kallberg Y."/>
            <person name="Tangrot J."/>
            <person name="Rosling A."/>
        </authorList>
    </citation>
    <scope>NUCLEOTIDE SEQUENCE [LARGE SCALE GENOMIC DNA]</scope>
    <source>
        <strain evidence="2 3">120-4 pot B 10/14</strain>
    </source>
</reference>
<protein>
    <submittedName>
        <fullName evidence="2">9074_t:CDS:1</fullName>
    </submittedName>
</protein>
<sequence length="95" mass="10668">TSLTDLSPALLEIPTNVPSDMFCLDNSQAVEETQLHSSAPLLPPFTDESDIPEFFQCSKEKYESQKMGCGRWRKTSRDKPFNNSSLDGDYDDDTS</sequence>
<gene>
    <name evidence="2" type="ORF">GMARGA_LOCUS41340</name>
</gene>
<accession>A0ABN7XE25</accession>
<evidence type="ECO:0000313" key="2">
    <source>
        <dbReference type="EMBL" id="CAG8852519.1"/>
    </source>
</evidence>
<keyword evidence="3" id="KW-1185">Reference proteome</keyword>
<organism evidence="2 3">
    <name type="scientific">Gigaspora margarita</name>
    <dbReference type="NCBI Taxonomy" id="4874"/>
    <lineage>
        <taxon>Eukaryota</taxon>
        <taxon>Fungi</taxon>
        <taxon>Fungi incertae sedis</taxon>
        <taxon>Mucoromycota</taxon>
        <taxon>Glomeromycotina</taxon>
        <taxon>Glomeromycetes</taxon>
        <taxon>Diversisporales</taxon>
        <taxon>Gigasporaceae</taxon>
        <taxon>Gigaspora</taxon>
    </lineage>
</organism>
<evidence type="ECO:0000256" key="1">
    <source>
        <dbReference type="SAM" id="MobiDB-lite"/>
    </source>
</evidence>
<comment type="caution">
    <text evidence="2">The sequence shown here is derived from an EMBL/GenBank/DDBJ whole genome shotgun (WGS) entry which is preliminary data.</text>
</comment>
<dbReference type="Proteomes" id="UP000789901">
    <property type="component" value="Unassembled WGS sequence"/>
</dbReference>
<feature type="non-terminal residue" evidence="2">
    <location>
        <position position="1"/>
    </location>
</feature>